<dbReference type="InterPro" id="IPR041698">
    <property type="entry name" value="Methyltransf_25"/>
</dbReference>
<evidence type="ECO:0000259" key="2">
    <source>
        <dbReference type="Pfam" id="PF13649"/>
    </source>
</evidence>
<dbReference type="Pfam" id="PF13649">
    <property type="entry name" value="Methyltransf_25"/>
    <property type="match status" value="1"/>
</dbReference>
<dbReference type="CDD" id="cd02440">
    <property type="entry name" value="AdoMet_MTases"/>
    <property type="match status" value="1"/>
</dbReference>
<dbReference type="SUPFAM" id="SSF53335">
    <property type="entry name" value="S-adenosyl-L-methionine-dependent methyltransferases"/>
    <property type="match status" value="1"/>
</dbReference>
<dbReference type="Proteomes" id="UP001180616">
    <property type="component" value="Chromosome"/>
</dbReference>
<gene>
    <name evidence="3" type="ORF">KPS_000835</name>
</gene>
<feature type="domain" description="Methyltransferase" evidence="2">
    <location>
        <begin position="121"/>
        <end position="203"/>
    </location>
</feature>
<dbReference type="GO" id="GO:0008168">
    <property type="term" value="F:methyltransferase activity"/>
    <property type="evidence" value="ECO:0007669"/>
    <property type="project" value="UniProtKB-KW"/>
</dbReference>
<evidence type="ECO:0000313" key="4">
    <source>
        <dbReference type="Proteomes" id="UP001180616"/>
    </source>
</evidence>
<reference evidence="3" key="1">
    <citation type="submission" date="2023-09" db="EMBL/GenBank/DDBJ databases">
        <authorList>
            <consortium name="CW5 consortium"/>
            <person name="Lu C.-W."/>
        </authorList>
    </citation>
    <scope>NUCLEOTIDE SEQUENCE</scope>
    <source>
        <strain evidence="3">KPS</strain>
    </source>
</reference>
<keyword evidence="4" id="KW-1185">Reference proteome</keyword>
<keyword evidence="3" id="KW-0489">Methyltransferase</keyword>
<dbReference type="GO" id="GO:0032259">
    <property type="term" value="P:methylation"/>
    <property type="evidence" value="ECO:0007669"/>
    <property type="project" value="UniProtKB-KW"/>
</dbReference>
<accession>A0ABY9R3U5</accession>
<protein>
    <submittedName>
        <fullName evidence="3">Methyltransferase domain-containing protein</fullName>
    </submittedName>
</protein>
<keyword evidence="1" id="KW-0808">Transferase</keyword>
<dbReference type="EMBL" id="CP133659">
    <property type="protein sequence ID" value="WMW66272.1"/>
    <property type="molecule type" value="Genomic_DNA"/>
</dbReference>
<sequence>MARPTASAIVDTSKAICINLAKGVLSRAKRLRRAIRRIVGGHPQLPKEHAAIVDSVAEQVESAIEGLPPADALRILFTLDDRLYLLHGRQAVAYGGGVHTKHRHMNFHAFFTSRLAYGECVLDIGCGNGALTWDMAEKAGAHVTGIDLSPSNIAMARKRFAHDNAQYVCGDALTALPSGNYTTIVMSNVLEHLQERALFLKRVQATFLPRRFLIRVPLFERDWRVPLKKELGLDWRLDDTHEIEYTQESFTAEVAEAGLVITHQEVRWGEIWCELVPTH</sequence>
<dbReference type="RefSeq" id="WP_309542176.1">
    <property type="nucleotide sequence ID" value="NZ_CP133659.1"/>
</dbReference>
<proteinExistence type="predicted"/>
<dbReference type="InterPro" id="IPR029063">
    <property type="entry name" value="SAM-dependent_MTases_sf"/>
</dbReference>
<name>A0ABY9R3U5_9BACT</name>
<evidence type="ECO:0000256" key="1">
    <source>
        <dbReference type="ARBA" id="ARBA00022679"/>
    </source>
</evidence>
<evidence type="ECO:0000313" key="3">
    <source>
        <dbReference type="EMBL" id="WMW66272.1"/>
    </source>
</evidence>
<dbReference type="PANTHER" id="PTHR43861">
    <property type="entry name" value="TRANS-ACONITATE 2-METHYLTRANSFERASE-RELATED"/>
    <property type="match status" value="1"/>
</dbReference>
<organism evidence="3 4">
    <name type="scientific">Nitratidesulfovibrio liaohensis</name>
    <dbReference type="NCBI Taxonomy" id="2604158"/>
    <lineage>
        <taxon>Bacteria</taxon>
        <taxon>Pseudomonadati</taxon>
        <taxon>Thermodesulfobacteriota</taxon>
        <taxon>Desulfovibrionia</taxon>
        <taxon>Desulfovibrionales</taxon>
        <taxon>Desulfovibrionaceae</taxon>
        <taxon>Nitratidesulfovibrio</taxon>
    </lineage>
</organism>
<dbReference type="Gene3D" id="3.40.50.150">
    <property type="entry name" value="Vaccinia Virus protein VP39"/>
    <property type="match status" value="1"/>
</dbReference>